<feature type="region of interest" description="Disordered" evidence="1">
    <location>
        <begin position="1"/>
        <end position="23"/>
    </location>
</feature>
<dbReference type="Proteomes" id="UP001232148">
    <property type="component" value="Unassembled WGS sequence"/>
</dbReference>
<feature type="transmembrane region" description="Helical" evidence="2">
    <location>
        <begin position="57"/>
        <end position="79"/>
    </location>
</feature>
<keyword evidence="2" id="KW-0472">Membrane</keyword>
<evidence type="ECO:0000256" key="1">
    <source>
        <dbReference type="SAM" id="MobiDB-lite"/>
    </source>
</evidence>
<gene>
    <name evidence="3" type="ORF">LX32DRAFT_251721</name>
</gene>
<keyword evidence="2" id="KW-1133">Transmembrane helix</keyword>
<sequence>MFMAMPTQYLSPGRTRGEHPPSKPCRCSSPPLAGPGFRIGRCVRPGDVDRGPRSGSYGTEIVCVCVCTSYVFVFVFVFASTKQIRVYWTRLVPDVPRDCYGAPTL</sequence>
<protein>
    <submittedName>
        <fullName evidence="3">Uncharacterized protein</fullName>
    </submittedName>
</protein>
<proteinExistence type="predicted"/>
<evidence type="ECO:0000313" key="4">
    <source>
        <dbReference type="Proteomes" id="UP001232148"/>
    </source>
</evidence>
<organism evidence="3 4">
    <name type="scientific">Colletotrichum zoysiae</name>
    <dbReference type="NCBI Taxonomy" id="1216348"/>
    <lineage>
        <taxon>Eukaryota</taxon>
        <taxon>Fungi</taxon>
        <taxon>Dikarya</taxon>
        <taxon>Ascomycota</taxon>
        <taxon>Pezizomycotina</taxon>
        <taxon>Sordariomycetes</taxon>
        <taxon>Hypocreomycetidae</taxon>
        <taxon>Glomerellales</taxon>
        <taxon>Glomerellaceae</taxon>
        <taxon>Colletotrichum</taxon>
        <taxon>Colletotrichum graminicola species complex</taxon>
    </lineage>
</organism>
<evidence type="ECO:0000313" key="3">
    <source>
        <dbReference type="EMBL" id="KAK2021435.1"/>
    </source>
</evidence>
<reference evidence="3" key="1">
    <citation type="submission" date="2021-06" db="EMBL/GenBank/DDBJ databases">
        <title>Comparative genomics, transcriptomics and evolutionary studies reveal genomic signatures of adaptation to plant cell wall in hemibiotrophic fungi.</title>
        <authorList>
            <consortium name="DOE Joint Genome Institute"/>
            <person name="Baroncelli R."/>
            <person name="Diaz J.F."/>
            <person name="Benocci T."/>
            <person name="Peng M."/>
            <person name="Battaglia E."/>
            <person name="Haridas S."/>
            <person name="Andreopoulos W."/>
            <person name="Labutti K."/>
            <person name="Pangilinan J."/>
            <person name="Floch G.L."/>
            <person name="Makela M.R."/>
            <person name="Henrissat B."/>
            <person name="Grigoriev I.V."/>
            <person name="Crouch J.A."/>
            <person name="De Vries R.P."/>
            <person name="Sukno S.A."/>
            <person name="Thon M.R."/>
        </authorList>
    </citation>
    <scope>NUCLEOTIDE SEQUENCE</scope>
    <source>
        <strain evidence="3">MAFF235873</strain>
    </source>
</reference>
<dbReference type="AlphaFoldDB" id="A0AAD9LX20"/>
<accession>A0AAD9LX20</accession>
<dbReference type="EMBL" id="MU843105">
    <property type="protein sequence ID" value="KAK2021435.1"/>
    <property type="molecule type" value="Genomic_DNA"/>
</dbReference>
<keyword evidence="2" id="KW-0812">Transmembrane</keyword>
<evidence type="ECO:0000256" key="2">
    <source>
        <dbReference type="SAM" id="Phobius"/>
    </source>
</evidence>
<keyword evidence="4" id="KW-1185">Reference proteome</keyword>
<name>A0AAD9LX20_9PEZI</name>
<comment type="caution">
    <text evidence="3">The sequence shown here is derived from an EMBL/GenBank/DDBJ whole genome shotgun (WGS) entry which is preliminary data.</text>
</comment>